<feature type="compositionally biased region" description="Low complexity" evidence="1">
    <location>
        <begin position="301"/>
        <end position="318"/>
    </location>
</feature>
<dbReference type="Proteomes" id="UP001244341">
    <property type="component" value="Chromosome 15b"/>
</dbReference>
<evidence type="ECO:0000313" key="3">
    <source>
        <dbReference type="Proteomes" id="UP001244341"/>
    </source>
</evidence>
<feature type="region of interest" description="Disordered" evidence="1">
    <location>
        <begin position="301"/>
        <end position="351"/>
    </location>
</feature>
<reference evidence="2 3" key="1">
    <citation type="submission" date="2023-05" db="EMBL/GenBank/DDBJ databases">
        <title>A 100% complete, gapless, phased diploid assembly of the Scenedesmus obliquus UTEX 3031 genome.</title>
        <authorList>
            <person name="Biondi T.C."/>
            <person name="Hanschen E.R."/>
            <person name="Kwon T."/>
            <person name="Eng W."/>
            <person name="Kruse C.P.S."/>
            <person name="Koehler S.I."/>
            <person name="Kunde Y."/>
            <person name="Gleasner C.D."/>
            <person name="You Mak K.T."/>
            <person name="Polle J."/>
            <person name="Hovde B.T."/>
            <person name="Starkenburg S.R."/>
        </authorList>
    </citation>
    <scope>NUCLEOTIDE SEQUENCE [LARGE SCALE GENOMIC DNA]</scope>
    <source>
        <strain evidence="2 3">DOE0152z</strain>
    </source>
</reference>
<evidence type="ECO:0000313" key="2">
    <source>
        <dbReference type="EMBL" id="WIA23205.1"/>
    </source>
</evidence>
<proteinExistence type="predicted"/>
<sequence length="463" mass="47247">MSGFPDSQHVLWLVYDAAPKTSSSHEPGSPVIKFNASLAPGMLLAQDIGLFQVPAATAAAQDAAGAPSRGAHLYQPPVDLVVLSSQLQRLGPSTPFSGVITERQKGSSSRRQPGKAAAEVWVGHSAAAAAGDEASHCSLLAELAATAEQGAAASWGTRQALLAKLLHEWSEVDQWPSCNSEESWELPAHMGEEEQQASTAAVAATGPQQPFGQWAAPRSGSTQPASSLQKMNAGSGKRRPEAAAAAAAAAAGGALAPLSQQPEVELAAGSSISSPRALSAAQLADLAVAFDEDARLRSLLASSSSSSSSIASDSWRNSTEQQACSNEPADVAQSQGVGQDEGPGFALDESAAATGGGNLLHTGDGDWVAGLAGYEQQAPDEAPQQQPELPLSEAAVQLMLQEASPAQPAPFDPAADDAMFNMSELAAAVLLHEESSTARLAELEQEIAAMLIQSGAAGGTLAL</sequence>
<name>A0ABY8UPK9_TETOB</name>
<keyword evidence="3" id="KW-1185">Reference proteome</keyword>
<organism evidence="2 3">
    <name type="scientific">Tetradesmus obliquus</name>
    <name type="common">Green alga</name>
    <name type="synonym">Acutodesmus obliquus</name>
    <dbReference type="NCBI Taxonomy" id="3088"/>
    <lineage>
        <taxon>Eukaryota</taxon>
        <taxon>Viridiplantae</taxon>
        <taxon>Chlorophyta</taxon>
        <taxon>core chlorophytes</taxon>
        <taxon>Chlorophyceae</taxon>
        <taxon>CS clade</taxon>
        <taxon>Sphaeropleales</taxon>
        <taxon>Scenedesmaceae</taxon>
        <taxon>Tetradesmus</taxon>
    </lineage>
</organism>
<evidence type="ECO:0000256" key="1">
    <source>
        <dbReference type="SAM" id="MobiDB-lite"/>
    </source>
</evidence>
<feature type="compositionally biased region" description="Polar residues" evidence="1">
    <location>
        <begin position="219"/>
        <end position="232"/>
    </location>
</feature>
<feature type="region of interest" description="Disordered" evidence="1">
    <location>
        <begin position="94"/>
        <end position="113"/>
    </location>
</feature>
<gene>
    <name evidence="2" type="ORF">OEZ85_001529</name>
</gene>
<accession>A0ABY8UPK9</accession>
<feature type="region of interest" description="Disordered" evidence="1">
    <location>
        <begin position="209"/>
        <end position="240"/>
    </location>
</feature>
<dbReference type="EMBL" id="CP126222">
    <property type="protein sequence ID" value="WIA23205.1"/>
    <property type="molecule type" value="Genomic_DNA"/>
</dbReference>
<protein>
    <submittedName>
        <fullName evidence="2">Uncharacterized protein</fullName>
    </submittedName>
</protein>